<evidence type="ECO:0000313" key="1">
    <source>
        <dbReference type="EMBL" id="KKK73108.1"/>
    </source>
</evidence>
<sequence>MSYLKDPSCCDGLFLRFLGRSLCKIWTFMQSGKKCSEPTPALGPSSELLLSHLPMPLHTLE</sequence>
<protein>
    <submittedName>
        <fullName evidence="1">Uncharacterized protein</fullName>
    </submittedName>
</protein>
<organism evidence="1">
    <name type="scientific">marine sediment metagenome</name>
    <dbReference type="NCBI Taxonomy" id="412755"/>
    <lineage>
        <taxon>unclassified sequences</taxon>
        <taxon>metagenomes</taxon>
        <taxon>ecological metagenomes</taxon>
    </lineage>
</organism>
<reference evidence="1" key="1">
    <citation type="journal article" date="2015" name="Nature">
        <title>Complex archaea that bridge the gap between prokaryotes and eukaryotes.</title>
        <authorList>
            <person name="Spang A."/>
            <person name="Saw J.H."/>
            <person name="Jorgensen S.L."/>
            <person name="Zaremba-Niedzwiedzka K."/>
            <person name="Martijn J."/>
            <person name="Lind A.E."/>
            <person name="van Eijk R."/>
            <person name="Schleper C."/>
            <person name="Guy L."/>
            <person name="Ettema T.J."/>
        </authorList>
    </citation>
    <scope>NUCLEOTIDE SEQUENCE</scope>
</reference>
<feature type="non-terminal residue" evidence="1">
    <location>
        <position position="61"/>
    </location>
</feature>
<dbReference type="AlphaFoldDB" id="A0A0F8XVX0"/>
<proteinExistence type="predicted"/>
<dbReference type="EMBL" id="LAZR01056937">
    <property type="protein sequence ID" value="KKK73108.1"/>
    <property type="molecule type" value="Genomic_DNA"/>
</dbReference>
<accession>A0A0F8XVX0</accession>
<name>A0A0F8XVX0_9ZZZZ</name>
<gene>
    <name evidence="1" type="ORF">LCGC14_2897160</name>
</gene>
<comment type="caution">
    <text evidence="1">The sequence shown here is derived from an EMBL/GenBank/DDBJ whole genome shotgun (WGS) entry which is preliminary data.</text>
</comment>